<gene>
    <name evidence="3" type="ORF">F3Y22_tig00112800pilonHSYRG00003</name>
</gene>
<feature type="coiled-coil region" evidence="1">
    <location>
        <begin position="89"/>
        <end position="130"/>
    </location>
</feature>
<dbReference type="AlphaFoldDB" id="A0A6A2Y5U7"/>
<name>A0A6A2Y5U7_HIBSY</name>
<dbReference type="Proteomes" id="UP000436088">
    <property type="component" value="Unassembled WGS sequence"/>
</dbReference>
<dbReference type="GO" id="GO:0003964">
    <property type="term" value="F:RNA-directed DNA polymerase activity"/>
    <property type="evidence" value="ECO:0007669"/>
    <property type="project" value="UniProtKB-KW"/>
</dbReference>
<evidence type="ECO:0000256" key="1">
    <source>
        <dbReference type="SAM" id="Coils"/>
    </source>
</evidence>
<dbReference type="EMBL" id="VEPZ02001652">
    <property type="protein sequence ID" value="KAE8664314.1"/>
    <property type="molecule type" value="Genomic_DNA"/>
</dbReference>
<evidence type="ECO:0000256" key="2">
    <source>
        <dbReference type="SAM" id="MobiDB-lite"/>
    </source>
</evidence>
<evidence type="ECO:0000313" key="3">
    <source>
        <dbReference type="EMBL" id="KAE8664314.1"/>
    </source>
</evidence>
<sequence length="239" mass="26618">MDPFLEQFLSSLSNHDEQNLQTSNQGSLTYQQNQPGVSSGVTLNEINGSTVHASQSPNTSGARALTKSQSTLSTADRNERKRLIDQAYRERVKNNKAQMQSNLENLARENDSLKEENQSLKQDNASMNQTLAKQAAMIDQLRSDLLQLKHSHDKQNVLLETLTQNLADPLRLENETLKAENASLRKSANLNSDVPGLLEENAKLKLENKVLKVQNDALCGKIISDNDKKQARIISRNAV</sequence>
<feature type="compositionally biased region" description="Polar residues" evidence="2">
    <location>
        <begin position="18"/>
        <end position="75"/>
    </location>
</feature>
<comment type="caution">
    <text evidence="3">The sequence shown here is derived from an EMBL/GenBank/DDBJ whole genome shotgun (WGS) entry which is preliminary data.</text>
</comment>
<keyword evidence="1" id="KW-0175">Coiled coil</keyword>
<proteinExistence type="predicted"/>
<protein>
    <submittedName>
        <fullName evidence="3">RNA-directed DNA polymerase</fullName>
    </submittedName>
</protein>
<dbReference type="OrthoDB" id="983120at2759"/>
<keyword evidence="3" id="KW-0695">RNA-directed DNA polymerase</keyword>
<evidence type="ECO:0000313" key="4">
    <source>
        <dbReference type="Proteomes" id="UP000436088"/>
    </source>
</evidence>
<reference evidence="3" key="1">
    <citation type="submission" date="2019-09" db="EMBL/GenBank/DDBJ databases">
        <title>Draft genome information of white flower Hibiscus syriacus.</title>
        <authorList>
            <person name="Kim Y.-M."/>
        </authorList>
    </citation>
    <scope>NUCLEOTIDE SEQUENCE [LARGE SCALE GENOMIC DNA]</scope>
    <source>
        <strain evidence="3">YM2019G1</strain>
    </source>
</reference>
<keyword evidence="4" id="KW-1185">Reference proteome</keyword>
<organism evidence="3 4">
    <name type="scientific">Hibiscus syriacus</name>
    <name type="common">Rose of Sharon</name>
    <dbReference type="NCBI Taxonomy" id="106335"/>
    <lineage>
        <taxon>Eukaryota</taxon>
        <taxon>Viridiplantae</taxon>
        <taxon>Streptophyta</taxon>
        <taxon>Embryophyta</taxon>
        <taxon>Tracheophyta</taxon>
        <taxon>Spermatophyta</taxon>
        <taxon>Magnoliopsida</taxon>
        <taxon>eudicotyledons</taxon>
        <taxon>Gunneridae</taxon>
        <taxon>Pentapetalae</taxon>
        <taxon>rosids</taxon>
        <taxon>malvids</taxon>
        <taxon>Malvales</taxon>
        <taxon>Malvaceae</taxon>
        <taxon>Malvoideae</taxon>
        <taxon>Hibiscus</taxon>
    </lineage>
</organism>
<feature type="region of interest" description="Disordered" evidence="2">
    <location>
        <begin position="18"/>
        <end position="81"/>
    </location>
</feature>
<keyword evidence="3" id="KW-0808">Transferase</keyword>
<keyword evidence="3" id="KW-0548">Nucleotidyltransferase</keyword>
<accession>A0A6A2Y5U7</accession>